<feature type="region of interest" description="Disordered" evidence="1">
    <location>
        <begin position="1"/>
        <end position="41"/>
    </location>
</feature>
<dbReference type="EMBL" id="DS566042">
    <property type="status" value="NOT_ANNOTATED_CDS"/>
    <property type="molecule type" value="Genomic_DNA"/>
</dbReference>
<dbReference type="HOGENOM" id="CLU_1317728_0_0_1"/>
<dbReference type="STRING" id="164328.H3GSR1"/>
<name>H3GSR1_PHYRM</name>
<accession>H3GSR1</accession>
<protein>
    <submittedName>
        <fullName evidence="2">Uncharacterized protein</fullName>
    </submittedName>
</protein>
<dbReference type="eggNOG" id="KOG0660">
    <property type="taxonomic scope" value="Eukaryota"/>
</dbReference>
<reference evidence="3" key="1">
    <citation type="journal article" date="2006" name="Science">
        <title>Phytophthora genome sequences uncover evolutionary origins and mechanisms of pathogenesis.</title>
        <authorList>
            <person name="Tyler B.M."/>
            <person name="Tripathy S."/>
            <person name="Zhang X."/>
            <person name="Dehal P."/>
            <person name="Jiang R.H."/>
            <person name="Aerts A."/>
            <person name="Arredondo F.D."/>
            <person name="Baxter L."/>
            <person name="Bensasson D."/>
            <person name="Beynon J.L."/>
            <person name="Chapman J."/>
            <person name="Damasceno C.M."/>
            <person name="Dorrance A.E."/>
            <person name="Dou D."/>
            <person name="Dickerman A.W."/>
            <person name="Dubchak I.L."/>
            <person name="Garbelotto M."/>
            <person name="Gijzen M."/>
            <person name="Gordon S.G."/>
            <person name="Govers F."/>
            <person name="Grunwald N.J."/>
            <person name="Huang W."/>
            <person name="Ivors K.L."/>
            <person name="Jones R.W."/>
            <person name="Kamoun S."/>
            <person name="Krampis K."/>
            <person name="Lamour K.H."/>
            <person name="Lee M.K."/>
            <person name="McDonald W.H."/>
            <person name="Medina M."/>
            <person name="Meijer H.J."/>
            <person name="Nordberg E.K."/>
            <person name="Maclean D.J."/>
            <person name="Ospina-Giraldo M.D."/>
            <person name="Morris P.F."/>
            <person name="Phuntumart V."/>
            <person name="Putnam N.H."/>
            <person name="Rash S."/>
            <person name="Rose J.K."/>
            <person name="Sakihama Y."/>
            <person name="Salamov A.A."/>
            <person name="Savidor A."/>
            <person name="Scheuring C.F."/>
            <person name="Smith B.M."/>
            <person name="Sobral B.W."/>
            <person name="Terry A."/>
            <person name="Torto-Alalibo T.A."/>
            <person name="Win J."/>
            <person name="Xu Z."/>
            <person name="Zhang H."/>
            <person name="Grigoriev I.V."/>
            <person name="Rokhsar D.S."/>
            <person name="Boore J.L."/>
        </authorList>
    </citation>
    <scope>NUCLEOTIDE SEQUENCE [LARGE SCALE GENOMIC DNA]</scope>
    <source>
        <strain evidence="3">Pr102</strain>
    </source>
</reference>
<reference evidence="2" key="2">
    <citation type="submission" date="2015-06" db="UniProtKB">
        <authorList>
            <consortium name="EnsemblProtists"/>
        </authorList>
    </citation>
    <scope>IDENTIFICATION</scope>
    <source>
        <strain evidence="2">Pr102</strain>
    </source>
</reference>
<organism evidence="2 3">
    <name type="scientific">Phytophthora ramorum</name>
    <name type="common">Sudden oak death agent</name>
    <dbReference type="NCBI Taxonomy" id="164328"/>
    <lineage>
        <taxon>Eukaryota</taxon>
        <taxon>Sar</taxon>
        <taxon>Stramenopiles</taxon>
        <taxon>Oomycota</taxon>
        <taxon>Peronosporomycetes</taxon>
        <taxon>Peronosporales</taxon>
        <taxon>Peronosporaceae</taxon>
        <taxon>Phytophthora</taxon>
    </lineage>
</organism>
<dbReference type="AlphaFoldDB" id="H3GSR1"/>
<dbReference type="Proteomes" id="UP000005238">
    <property type="component" value="Unassembled WGS sequence"/>
</dbReference>
<dbReference type="VEuPathDB" id="FungiDB:KRP23_13479"/>
<sequence length="209" mass="23479">MTRQPPSRSPLSAPSSLSARLHRVSSPVPAGPGSGGGLRSQTLLARLFRRKEQQSPMAPQPLNDSIRTLYGEEEETKTHVDSPMRALLRSLSLQRSSRSADSKTEALTPRSDAAQVLLEGVLTELLQQRYWRSKPCYLVLEQTLDSGAGSQLRFTLRQFRFLAESRKPGRLVSIVTLSQNDVVTELRSHRQISQEKVKTVQRERHSYCD</sequence>
<proteinExistence type="predicted"/>
<dbReference type="EnsemblProtists" id="Phyra80070">
    <property type="protein sequence ID" value="Phyra80070"/>
    <property type="gene ID" value="Phyra80070"/>
</dbReference>
<feature type="compositionally biased region" description="Low complexity" evidence="1">
    <location>
        <begin position="1"/>
        <end position="28"/>
    </location>
</feature>
<dbReference type="InParanoid" id="H3GSR1"/>
<dbReference type="VEuPathDB" id="FungiDB:KRP22_12464"/>
<evidence type="ECO:0000256" key="1">
    <source>
        <dbReference type="SAM" id="MobiDB-lite"/>
    </source>
</evidence>
<evidence type="ECO:0000313" key="3">
    <source>
        <dbReference type="Proteomes" id="UP000005238"/>
    </source>
</evidence>
<evidence type="ECO:0000313" key="2">
    <source>
        <dbReference type="EnsemblProtists" id="Phyra80070"/>
    </source>
</evidence>
<keyword evidence="3" id="KW-1185">Reference proteome</keyword>